<name>A0A7X0RQS5_9BACL</name>
<dbReference type="PANTHER" id="PTHR18964:SF149">
    <property type="entry name" value="BIFUNCTIONAL UDP-N-ACETYLGLUCOSAMINE 2-EPIMERASE_N-ACETYLMANNOSAMINE KINASE"/>
    <property type="match status" value="1"/>
</dbReference>
<dbReference type="InterPro" id="IPR043129">
    <property type="entry name" value="ATPase_NBD"/>
</dbReference>
<proteinExistence type="inferred from homology"/>
<dbReference type="SUPFAM" id="SSF46785">
    <property type="entry name" value="Winged helix' DNA-binding domain"/>
    <property type="match status" value="1"/>
</dbReference>
<dbReference type="PANTHER" id="PTHR18964">
    <property type="entry name" value="ROK (REPRESSOR, ORF, KINASE) FAMILY"/>
    <property type="match status" value="1"/>
</dbReference>
<evidence type="ECO:0000256" key="2">
    <source>
        <dbReference type="ARBA" id="ARBA00006479"/>
    </source>
</evidence>
<dbReference type="InterPro" id="IPR036388">
    <property type="entry name" value="WH-like_DNA-bd_sf"/>
</dbReference>
<keyword evidence="5" id="KW-1185">Reference proteome</keyword>
<dbReference type="Proteomes" id="UP000547209">
    <property type="component" value="Unassembled WGS sequence"/>
</dbReference>
<accession>A0A7X0RQS5</accession>
<dbReference type="Pfam" id="PF00480">
    <property type="entry name" value="ROK"/>
    <property type="match status" value="1"/>
</dbReference>
<dbReference type="AlphaFoldDB" id="A0A7X0RQS5"/>
<dbReference type="Gene3D" id="1.10.10.10">
    <property type="entry name" value="Winged helix-like DNA-binding domain superfamily/Winged helix DNA-binding domain"/>
    <property type="match status" value="1"/>
</dbReference>
<organism evidence="4 5">
    <name type="scientific">Cohnella nanjingensis</name>
    <dbReference type="NCBI Taxonomy" id="1387779"/>
    <lineage>
        <taxon>Bacteria</taxon>
        <taxon>Bacillati</taxon>
        <taxon>Bacillota</taxon>
        <taxon>Bacilli</taxon>
        <taxon>Bacillales</taxon>
        <taxon>Paenibacillaceae</taxon>
        <taxon>Cohnella</taxon>
    </lineage>
</organism>
<dbReference type="GO" id="GO:0042732">
    <property type="term" value="P:D-xylose metabolic process"/>
    <property type="evidence" value="ECO:0007669"/>
    <property type="project" value="UniProtKB-KW"/>
</dbReference>
<reference evidence="4 5" key="1">
    <citation type="submission" date="2020-08" db="EMBL/GenBank/DDBJ databases">
        <title>Cohnella phylogeny.</title>
        <authorList>
            <person name="Dunlap C."/>
        </authorList>
    </citation>
    <scope>NUCLEOTIDE SEQUENCE [LARGE SCALE GENOMIC DNA]</scope>
    <source>
        <strain evidence="4 5">DSM 28246</strain>
    </source>
</reference>
<dbReference type="InterPro" id="IPR036390">
    <property type="entry name" value="WH_DNA-bd_sf"/>
</dbReference>
<dbReference type="CDD" id="cd23763">
    <property type="entry name" value="ASKHA_ATPase_ROK"/>
    <property type="match status" value="1"/>
</dbReference>
<dbReference type="SUPFAM" id="SSF53067">
    <property type="entry name" value="Actin-like ATPase domain"/>
    <property type="match status" value="1"/>
</dbReference>
<comment type="similarity">
    <text evidence="2">Belongs to the ROK (NagC/XylR) family.</text>
</comment>
<evidence type="ECO:0000313" key="5">
    <source>
        <dbReference type="Proteomes" id="UP000547209"/>
    </source>
</evidence>
<keyword evidence="3" id="KW-0119">Carbohydrate metabolism</keyword>
<dbReference type="InterPro" id="IPR000600">
    <property type="entry name" value="ROK"/>
</dbReference>
<dbReference type="EMBL" id="JACJVP010000024">
    <property type="protein sequence ID" value="MBB6671943.1"/>
    <property type="molecule type" value="Genomic_DNA"/>
</dbReference>
<sequence>MSIVNELPATPRDMSRVILGGIRATLLSQGSATKAELSRRLQISFPTVSKFLAQMERDGELIAVGMDDSSGGRRAKRYAYNPEHVLGLAVFLERTETHYAVFNGLGEVKEQGQAPSFLLDGVQRFAEHVEEIAARYPKIRALAIGVPGSVNQGRIIHIPDYEAFRDFDLKGYFEDRLAIPVVVENDMNAAVLGYHARKSDRDNPSLVYLYFGQNGPGAGILINGNIVRGSTFFSGEVSFVPQYDDRSFGDALNQGGVSEKGRLGGEEIDAVSRLVASFAAILNPHAVIFNRDEVSDDVIDRIASRSAAYIPEAHLPALDASDWRQDYLFGLQHLGRSLMISAPYRA</sequence>
<dbReference type="Gene3D" id="3.30.420.40">
    <property type="match status" value="2"/>
</dbReference>
<evidence type="ECO:0000256" key="3">
    <source>
        <dbReference type="ARBA" id="ARBA00022629"/>
    </source>
</evidence>
<comment type="caution">
    <text evidence="4">The sequence shown here is derived from an EMBL/GenBank/DDBJ whole genome shotgun (WGS) entry which is preliminary data.</text>
</comment>
<comment type="function">
    <text evidence="1">Transcriptional repressor of xylose-utilizing enzymes.</text>
</comment>
<protein>
    <submittedName>
        <fullName evidence="4">ROK family transcriptional regulator</fullName>
    </submittedName>
</protein>
<gene>
    <name evidence="4" type="ORF">H7C19_14730</name>
</gene>
<evidence type="ECO:0000313" key="4">
    <source>
        <dbReference type="EMBL" id="MBB6671943.1"/>
    </source>
</evidence>
<evidence type="ECO:0000256" key="1">
    <source>
        <dbReference type="ARBA" id="ARBA00002486"/>
    </source>
</evidence>
<keyword evidence="3" id="KW-0859">Xylose metabolism</keyword>